<evidence type="ECO:0000313" key="1">
    <source>
        <dbReference type="WBParaSite" id="SCUD_0002002901-mRNA-1"/>
    </source>
</evidence>
<sequence>MRYFLSESAEDELITLCCTVGFKIPIVSGPIFPNPPIYSSVQPEPLRKEYSMGLLTEVSVFNVSHELFKVS</sequence>
<dbReference type="AlphaFoldDB" id="A0A183KY79"/>
<protein>
    <submittedName>
        <fullName evidence="1">Ovule protein</fullName>
    </submittedName>
</protein>
<name>A0A183KY79_9TREM</name>
<accession>A0A183KY79</accession>
<dbReference type="WBParaSite" id="SCUD_0002002901-mRNA-1">
    <property type="protein sequence ID" value="SCUD_0002002901-mRNA-1"/>
    <property type="gene ID" value="SCUD_0002002901"/>
</dbReference>
<organism evidence="1">
    <name type="scientific">Schistosoma curassoni</name>
    <dbReference type="NCBI Taxonomy" id="6186"/>
    <lineage>
        <taxon>Eukaryota</taxon>
        <taxon>Metazoa</taxon>
        <taxon>Spiralia</taxon>
        <taxon>Lophotrochozoa</taxon>
        <taxon>Platyhelminthes</taxon>
        <taxon>Trematoda</taxon>
        <taxon>Digenea</taxon>
        <taxon>Strigeidida</taxon>
        <taxon>Schistosomatoidea</taxon>
        <taxon>Schistosomatidae</taxon>
        <taxon>Schistosoma</taxon>
    </lineage>
</organism>
<reference evidence="1" key="1">
    <citation type="submission" date="2016-06" db="UniProtKB">
        <authorList>
            <consortium name="WormBaseParasite"/>
        </authorList>
    </citation>
    <scope>IDENTIFICATION</scope>
</reference>
<proteinExistence type="predicted"/>